<reference evidence="1 2" key="1">
    <citation type="journal article" date="2017" name="Nature">
        <title>Atmospheric trace gases support primary production in Antarctic desert surface soil.</title>
        <authorList>
            <person name="Ji M."/>
            <person name="Greening C."/>
            <person name="Vanwonterghem I."/>
            <person name="Carere C.R."/>
            <person name="Bay S.K."/>
            <person name="Steen J.A."/>
            <person name="Montgomery K."/>
            <person name="Lines T."/>
            <person name="Beardall J."/>
            <person name="van Dorst J."/>
            <person name="Snape I."/>
            <person name="Stott M.B."/>
            <person name="Hugenholtz P."/>
            <person name="Ferrari B.C."/>
        </authorList>
    </citation>
    <scope>NUCLEOTIDE SEQUENCE [LARGE SCALE GENOMIC DNA]</scope>
    <source>
        <strain evidence="1">RRmetagenome_bin12</strain>
    </source>
</reference>
<dbReference type="AlphaFoldDB" id="A0A2W6A2Y6"/>
<sequence>MDVLGRVVSYADAFANSTTSTYDQPGRVIDTVGRDGTRHTDYDAAGRPTAQKLDGATLATPAYDSAGELASVAYANGSALSSLGRDPAGRTTGLGFTQAGGASLVSDSVTRSQAGRVVAQTVDGTPSATFTYDGPGRLTGATVPGHTLTYAFAPTGG</sequence>
<accession>A0A2W6A2Y6</accession>
<organism evidence="1 2">
    <name type="scientific">Candidatus Aeolococcus gillhamiae</name>
    <dbReference type="NCBI Taxonomy" id="3127015"/>
    <lineage>
        <taxon>Bacteria</taxon>
        <taxon>Bacillati</taxon>
        <taxon>Candidatus Dormiibacterota</taxon>
        <taxon>Candidatus Dormibacteria</taxon>
        <taxon>Candidatus Aeolococcales</taxon>
        <taxon>Candidatus Aeolococcaceae</taxon>
        <taxon>Candidatus Aeolococcus</taxon>
    </lineage>
</organism>
<evidence type="ECO:0000313" key="1">
    <source>
        <dbReference type="EMBL" id="PZR79738.1"/>
    </source>
</evidence>
<name>A0A2W6A2Y6_9BACT</name>
<dbReference type="Gene3D" id="2.180.10.10">
    <property type="entry name" value="RHS repeat-associated core"/>
    <property type="match status" value="1"/>
</dbReference>
<feature type="non-terminal residue" evidence="1">
    <location>
        <position position="157"/>
    </location>
</feature>
<dbReference type="EMBL" id="QHBU01000192">
    <property type="protein sequence ID" value="PZR79738.1"/>
    <property type="molecule type" value="Genomic_DNA"/>
</dbReference>
<evidence type="ECO:0008006" key="3">
    <source>
        <dbReference type="Google" id="ProtNLM"/>
    </source>
</evidence>
<evidence type="ECO:0000313" key="2">
    <source>
        <dbReference type="Proteomes" id="UP000248724"/>
    </source>
</evidence>
<protein>
    <recommendedName>
        <fullName evidence="3">RHS repeat protein</fullName>
    </recommendedName>
</protein>
<dbReference type="Proteomes" id="UP000248724">
    <property type="component" value="Unassembled WGS sequence"/>
</dbReference>
<comment type="caution">
    <text evidence="1">The sequence shown here is derived from an EMBL/GenBank/DDBJ whole genome shotgun (WGS) entry which is preliminary data.</text>
</comment>
<proteinExistence type="predicted"/>
<gene>
    <name evidence="1" type="ORF">DLM65_09930</name>
</gene>